<reference evidence="3 4" key="1">
    <citation type="submission" date="2024-06" db="EMBL/GenBank/DDBJ databases">
        <title>The Natural Products Discovery Center: Release of the First 8490 Sequenced Strains for Exploring Actinobacteria Biosynthetic Diversity.</title>
        <authorList>
            <person name="Kalkreuter E."/>
            <person name="Kautsar S.A."/>
            <person name="Yang D."/>
            <person name="Bader C.D."/>
            <person name="Teijaro C.N."/>
            <person name="Fluegel L."/>
            <person name="Davis C.M."/>
            <person name="Simpson J.R."/>
            <person name="Lauterbach L."/>
            <person name="Steele A.D."/>
            <person name="Gui C."/>
            <person name="Meng S."/>
            <person name="Li G."/>
            <person name="Viehrig K."/>
            <person name="Ye F."/>
            <person name="Su P."/>
            <person name="Kiefer A.F."/>
            <person name="Nichols A."/>
            <person name="Cepeda A.J."/>
            <person name="Yan W."/>
            <person name="Fan B."/>
            <person name="Jiang Y."/>
            <person name="Adhikari A."/>
            <person name="Zheng C.-J."/>
            <person name="Schuster L."/>
            <person name="Cowan T.M."/>
            <person name="Smanski M.J."/>
            <person name="Chevrette M.G."/>
            <person name="De Carvalho L.P.S."/>
            <person name="Shen B."/>
        </authorList>
    </citation>
    <scope>NUCLEOTIDE SEQUENCE [LARGE SCALE GENOMIC DNA]</scope>
    <source>
        <strain evidence="3 4">NPDC050100</strain>
    </source>
</reference>
<feature type="region of interest" description="Disordered" evidence="1">
    <location>
        <begin position="1"/>
        <end position="24"/>
    </location>
</feature>
<keyword evidence="2" id="KW-0812">Transmembrane</keyword>
<gene>
    <name evidence="3" type="ORF">AB0I59_35050</name>
</gene>
<organism evidence="3 4">
    <name type="scientific">Microtetraspora glauca</name>
    <dbReference type="NCBI Taxonomy" id="1996"/>
    <lineage>
        <taxon>Bacteria</taxon>
        <taxon>Bacillati</taxon>
        <taxon>Actinomycetota</taxon>
        <taxon>Actinomycetes</taxon>
        <taxon>Streptosporangiales</taxon>
        <taxon>Streptosporangiaceae</taxon>
        <taxon>Microtetraspora</taxon>
    </lineage>
</organism>
<feature type="compositionally biased region" description="Polar residues" evidence="1">
    <location>
        <begin position="1"/>
        <end position="19"/>
    </location>
</feature>
<evidence type="ECO:0000256" key="1">
    <source>
        <dbReference type="SAM" id="MobiDB-lite"/>
    </source>
</evidence>
<keyword evidence="2" id="KW-1133">Transmembrane helix</keyword>
<evidence type="ECO:0000313" key="3">
    <source>
        <dbReference type="EMBL" id="MEV0973839.1"/>
    </source>
</evidence>
<evidence type="ECO:0000313" key="4">
    <source>
        <dbReference type="Proteomes" id="UP001551675"/>
    </source>
</evidence>
<comment type="caution">
    <text evidence="3">The sequence shown here is derived from an EMBL/GenBank/DDBJ whole genome shotgun (WGS) entry which is preliminary data.</text>
</comment>
<proteinExistence type="predicted"/>
<evidence type="ECO:0000256" key="2">
    <source>
        <dbReference type="SAM" id="Phobius"/>
    </source>
</evidence>
<accession>A0ABV3GQC9</accession>
<feature type="transmembrane region" description="Helical" evidence="2">
    <location>
        <begin position="95"/>
        <end position="120"/>
    </location>
</feature>
<dbReference type="Proteomes" id="UP001551675">
    <property type="component" value="Unassembled WGS sequence"/>
</dbReference>
<feature type="transmembrane region" description="Helical" evidence="2">
    <location>
        <begin position="33"/>
        <end position="53"/>
    </location>
</feature>
<feature type="transmembrane region" description="Helical" evidence="2">
    <location>
        <begin position="157"/>
        <end position="179"/>
    </location>
</feature>
<feature type="transmembrane region" description="Helical" evidence="2">
    <location>
        <begin position="65"/>
        <end position="83"/>
    </location>
</feature>
<keyword evidence="2" id="KW-0472">Membrane</keyword>
<protein>
    <submittedName>
        <fullName evidence="3">Uncharacterized protein</fullName>
    </submittedName>
</protein>
<sequence length="210" mass="22004">MAVHIQPSNVNPEDSSSRPSAAAPTISPGRVRLAGVLLAVGAAAWAAGTVIVGDKIQEGIQTLDSVTGMLFVVGVFALVEVVLRTRGTGDRWGRVIPAGLLVLLPVAFLVNALSFGYATYDDFPPALLILDASWPLSQIGMLVLGVAVAVTRRYQGALRWLPLLAGMWFPVSMVAQIVGGSTVSVYVSAAWLLGTHSHIGIRLAASPRIV</sequence>
<dbReference type="RefSeq" id="WP_358139820.1">
    <property type="nucleotide sequence ID" value="NZ_JBFALK010000025.1"/>
</dbReference>
<feature type="transmembrane region" description="Helical" evidence="2">
    <location>
        <begin position="132"/>
        <end position="150"/>
    </location>
</feature>
<keyword evidence="4" id="KW-1185">Reference proteome</keyword>
<dbReference type="EMBL" id="JBFALK010000025">
    <property type="protein sequence ID" value="MEV0973839.1"/>
    <property type="molecule type" value="Genomic_DNA"/>
</dbReference>
<name>A0ABV3GQC9_MICGL</name>